<comment type="pathway">
    <text evidence="1">Protein modification; protein glycosylation.</text>
</comment>
<dbReference type="GO" id="GO:0032580">
    <property type="term" value="C:Golgi cisterna membrane"/>
    <property type="evidence" value="ECO:0007669"/>
    <property type="project" value="UniProtKB-SubCell"/>
</dbReference>
<sequence>MLSGLIKVDLVITYMSKSPVPFVYSVFVRNENPRYRFTAEETARMLSKNCVHLLPPHHWRRTKMVAWVVSNCHPANNRIDYANAINNFIPVRHDMVPIVLGAFKEDYEGLLPPRSYINVDDYRTIRELTDYLLYLDRNDTAYATYFAWKEHGSFHVRFEYCFNQKLLQGA</sequence>
<evidence type="ECO:0000256" key="2">
    <source>
        <dbReference type="ARBA" id="ARBA00008919"/>
    </source>
</evidence>
<dbReference type="InterPro" id="IPR055270">
    <property type="entry name" value="Glyco_tran_10_C"/>
</dbReference>
<keyword evidence="5" id="KW-0812">Transmembrane</keyword>
<dbReference type="PANTHER" id="PTHR11929">
    <property type="entry name" value="ALPHA- 1,3 -FUCOSYLTRANSFERASE"/>
    <property type="match status" value="1"/>
</dbReference>
<dbReference type="AlphaFoldDB" id="A0A3P7GK65"/>
<organism evidence="7 8">
    <name type="scientific">Hydatigena taeniaeformis</name>
    <name type="common">Feline tapeworm</name>
    <name type="synonym">Taenia taeniaeformis</name>
    <dbReference type="NCBI Taxonomy" id="6205"/>
    <lineage>
        <taxon>Eukaryota</taxon>
        <taxon>Metazoa</taxon>
        <taxon>Spiralia</taxon>
        <taxon>Lophotrochozoa</taxon>
        <taxon>Platyhelminthes</taxon>
        <taxon>Cestoda</taxon>
        <taxon>Eucestoda</taxon>
        <taxon>Cyclophyllidea</taxon>
        <taxon>Taeniidae</taxon>
        <taxon>Hydatigera</taxon>
    </lineage>
</organism>
<comment type="subcellular location">
    <subcellularLocation>
        <location evidence="5">Golgi apparatus</location>
        <location evidence="5">Golgi stack membrane</location>
        <topology evidence="5">Single-pass type II membrane protein</topology>
    </subcellularLocation>
</comment>
<dbReference type="Pfam" id="PF00852">
    <property type="entry name" value="Glyco_transf_10"/>
    <property type="match status" value="1"/>
</dbReference>
<protein>
    <recommendedName>
        <fullName evidence="5">Fucosyltransferase</fullName>
        <ecNumber evidence="5">2.4.1.-</ecNumber>
    </recommendedName>
</protein>
<comment type="similarity">
    <text evidence="2 5">Belongs to the glycosyltransferase 10 family.</text>
</comment>
<keyword evidence="8" id="KW-1185">Reference proteome</keyword>
<dbReference type="Gene3D" id="3.40.50.11660">
    <property type="entry name" value="Glycosyl transferase family 10, C-terminal domain"/>
    <property type="match status" value="1"/>
</dbReference>
<evidence type="ECO:0000313" key="7">
    <source>
        <dbReference type="EMBL" id="VDM23068.1"/>
    </source>
</evidence>
<dbReference type="InterPro" id="IPR038577">
    <property type="entry name" value="GT10-like_C_sf"/>
</dbReference>
<evidence type="ECO:0000256" key="4">
    <source>
        <dbReference type="ARBA" id="ARBA00022679"/>
    </source>
</evidence>
<dbReference type="OrthoDB" id="427096at2759"/>
<dbReference type="PANTHER" id="PTHR11929:SF145">
    <property type="entry name" value="ALPHA-(1,3)-FUCOSYLTRANSFERASE FUT-1"/>
    <property type="match status" value="1"/>
</dbReference>
<evidence type="ECO:0000313" key="8">
    <source>
        <dbReference type="Proteomes" id="UP000274429"/>
    </source>
</evidence>
<evidence type="ECO:0000256" key="1">
    <source>
        <dbReference type="ARBA" id="ARBA00004922"/>
    </source>
</evidence>
<gene>
    <name evidence="7" type="ORF">TTAC_LOCUS3651</name>
</gene>
<dbReference type="InterPro" id="IPR001503">
    <property type="entry name" value="Glyco_trans_10"/>
</dbReference>
<name>A0A3P7GK65_HYDTA</name>
<dbReference type="EC" id="2.4.1.-" evidence="5"/>
<dbReference type="Proteomes" id="UP000274429">
    <property type="component" value="Unassembled WGS sequence"/>
</dbReference>
<feature type="domain" description="Fucosyltransferase C-terminal" evidence="6">
    <location>
        <begin position="92"/>
        <end position="154"/>
    </location>
</feature>
<evidence type="ECO:0000256" key="3">
    <source>
        <dbReference type="ARBA" id="ARBA00022676"/>
    </source>
</evidence>
<keyword evidence="5" id="KW-0333">Golgi apparatus</keyword>
<accession>A0A3P7GK65</accession>
<dbReference type="GO" id="GO:0046920">
    <property type="term" value="F:alpha-(1-&gt;3)-fucosyltransferase activity"/>
    <property type="evidence" value="ECO:0007669"/>
    <property type="project" value="TreeGrafter"/>
</dbReference>
<proteinExistence type="inferred from homology"/>
<dbReference type="SUPFAM" id="SSF53756">
    <property type="entry name" value="UDP-Glycosyltransferase/glycogen phosphorylase"/>
    <property type="match status" value="1"/>
</dbReference>
<keyword evidence="5" id="KW-0472">Membrane</keyword>
<keyword evidence="4 5" id="KW-0808">Transferase</keyword>
<evidence type="ECO:0000259" key="6">
    <source>
        <dbReference type="Pfam" id="PF00852"/>
    </source>
</evidence>
<evidence type="ECO:0000256" key="5">
    <source>
        <dbReference type="RuleBase" id="RU003832"/>
    </source>
</evidence>
<dbReference type="EMBL" id="UYWX01002801">
    <property type="protein sequence ID" value="VDM23068.1"/>
    <property type="molecule type" value="Genomic_DNA"/>
</dbReference>
<dbReference type="UniPathway" id="UPA00378"/>
<keyword evidence="3 5" id="KW-0328">Glycosyltransferase</keyword>
<reference evidence="7 8" key="1">
    <citation type="submission" date="2018-11" db="EMBL/GenBank/DDBJ databases">
        <authorList>
            <consortium name="Pathogen Informatics"/>
        </authorList>
    </citation>
    <scope>NUCLEOTIDE SEQUENCE [LARGE SCALE GENOMIC DNA]</scope>
</reference>